<dbReference type="Proteomes" id="UP000593567">
    <property type="component" value="Unassembled WGS sequence"/>
</dbReference>
<sequence>MFYYILLCWADHWKREDNSSFMPIHPSVFRNFHQFTLYDSVFISFMKSLQYLSYDITLYYQCNCLYLYKDY</sequence>
<protein>
    <submittedName>
        <fullName evidence="1">Uncharacterized protein</fullName>
    </submittedName>
</protein>
<evidence type="ECO:0000313" key="1">
    <source>
        <dbReference type="EMBL" id="KAF6038632.1"/>
    </source>
</evidence>
<dbReference type="AlphaFoldDB" id="A0A7J7KIU1"/>
<reference evidence="1" key="1">
    <citation type="submission" date="2020-06" db="EMBL/GenBank/DDBJ databases">
        <title>Draft genome of Bugula neritina, a colonial animal packing powerful symbionts and potential medicines.</title>
        <authorList>
            <person name="Rayko M."/>
        </authorList>
    </citation>
    <scope>NUCLEOTIDE SEQUENCE [LARGE SCALE GENOMIC DNA]</scope>
    <source>
        <strain evidence="1">Kwan_BN1</strain>
    </source>
</reference>
<gene>
    <name evidence="1" type="ORF">EB796_003078</name>
</gene>
<name>A0A7J7KIU1_BUGNE</name>
<accession>A0A7J7KIU1</accession>
<dbReference type="EMBL" id="VXIV02000390">
    <property type="protein sequence ID" value="KAF6038632.1"/>
    <property type="molecule type" value="Genomic_DNA"/>
</dbReference>
<evidence type="ECO:0000313" key="2">
    <source>
        <dbReference type="Proteomes" id="UP000593567"/>
    </source>
</evidence>
<organism evidence="1 2">
    <name type="scientific">Bugula neritina</name>
    <name type="common">Brown bryozoan</name>
    <name type="synonym">Sertularia neritina</name>
    <dbReference type="NCBI Taxonomy" id="10212"/>
    <lineage>
        <taxon>Eukaryota</taxon>
        <taxon>Metazoa</taxon>
        <taxon>Spiralia</taxon>
        <taxon>Lophotrochozoa</taxon>
        <taxon>Bryozoa</taxon>
        <taxon>Gymnolaemata</taxon>
        <taxon>Cheilostomatida</taxon>
        <taxon>Flustrina</taxon>
        <taxon>Buguloidea</taxon>
        <taxon>Bugulidae</taxon>
        <taxon>Bugula</taxon>
    </lineage>
</organism>
<comment type="caution">
    <text evidence="1">The sequence shown here is derived from an EMBL/GenBank/DDBJ whole genome shotgun (WGS) entry which is preliminary data.</text>
</comment>
<keyword evidence="2" id="KW-1185">Reference proteome</keyword>
<proteinExistence type="predicted"/>